<evidence type="ECO:0000313" key="1">
    <source>
        <dbReference type="EMBL" id="EFO15883.1"/>
    </source>
</evidence>
<dbReference type="GeneID" id="9950091"/>
<name>A0A1S0TLD3_LOALO</name>
<dbReference type="InParanoid" id="A0A1S0TLD3"/>
<protein>
    <submittedName>
        <fullName evidence="1">Uncharacterized protein</fullName>
    </submittedName>
</protein>
<dbReference type="AlphaFoldDB" id="A0A1S0TLD3"/>
<proteinExistence type="predicted"/>
<dbReference type="KEGG" id="loa:LOAG_12626"/>
<dbReference type="RefSeq" id="XP_003148186.1">
    <property type="nucleotide sequence ID" value="XM_003148138.1"/>
</dbReference>
<sequence length="40" mass="4786">MASSPEREEVFRFDIYVMNVTLDDCMENLAQEESERFIKL</sequence>
<reference evidence="1" key="1">
    <citation type="submission" date="2012-04" db="EMBL/GenBank/DDBJ databases">
        <title>The Genome Sequence of Loa loa.</title>
        <authorList>
            <consortium name="The Broad Institute Genome Sequencing Platform"/>
            <consortium name="Broad Institute Genome Sequencing Center for Infectious Disease"/>
            <person name="Nutman T.B."/>
            <person name="Fink D.L."/>
            <person name="Russ C."/>
            <person name="Young S."/>
            <person name="Zeng Q."/>
            <person name="Gargeya S."/>
            <person name="Alvarado L."/>
            <person name="Berlin A."/>
            <person name="Chapman S.B."/>
            <person name="Chen Z."/>
            <person name="Freedman E."/>
            <person name="Gellesch M."/>
            <person name="Goldberg J."/>
            <person name="Griggs A."/>
            <person name="Gujja S."/>
            <person name="Heilman E.R."/>
            <person name="Heiman D."/>
            <person name="Howarth C."/>
            <person name="Mehta T."/>
            <person name="Neiman D."/>
            <person name="Pearson M."/>
            <person name="Roberts A."/>
            <person name="Saif S."/>
            <person name="Shea T."/>
            <person name="Shenoy N."/>
            <person name="Sisk P."/>
            <person name="Stolte C."/>
            <person name="Sykes S."/>
            <person name="White J."/>
            <person name="Yandava C."/>
            <person name="Haas B."/>
            <person name="Henn M.R."/>
            <person name="Nusbaum C."/>
            <person name="Birren B."/>
        </authorList>
    </citation>
    <scope>NUCLEOTIDE SEQUENCE [LARGE SCALE GENOMIC DNA]</scope>
</reference>
<organism evidence="1">
    <name type="scientific">Loa loa</name>
    <name type="common">Eye worm</name>
    <name type="synonym">Filaria loa</name>
    <dbReference type="NCBI Taxonomy" id="7209"/>
    <lineage>
        <taxon>Eukaryota</taxon>
        <taxon>Metazoa</taxon>
        <taxon>Ecdysozoa</taxon>
        <taxon>Nematoda</taxon>
        <taxon>Chromadorea</taxon>
        <taxon>Rhabditida</taxon>
        <taxon>Spirurina</taxon>
        <taxon>Spiruromorpha</taxon>
        <taxon>Filarioidea</taxon>
        <taxon>Onchocercidae</taxon>
        <taxon>Loa</taxon>
    </lineage>
</organism>
<dbReference type="EMBL" id="JH712953">
    <property type="protein sequence ID" value="EFO15883.1"/>
    <property type="molecule type" value="Genomic_DNA"/>
</dbReference>
<accession>A0A1S0TLD3</accession>
<gene>
    <name evidence="1" type="ORF">LOAG_12626</name>
</gene>
<dbReference type="CTD" id="9950091"/>